<dbReference type="SUPFAM" id="SSF51366">
    <property type="entry name" value="Ribulose-phoshate binding barrel"/>
    <property type="match status" value="1"/>
</dbReference>
<proteinExistence type="inferred from homology"/>
<gene>
    <name evidence="2" type="ORF">ONB1V03_LOCUS19652</name>
</gene>
<dbReference type="PIRSF" id="PIRSF005956">
    <property type="entry name" value="BtpA"/>
    <property type="match status" value="1"/>
</dbReference>
<dbReference type="PANTHER" id="PTHR21381">
    <property type="entry name" value="ZGC:162297"/>
    <property type="match status" value="1"/>
</dbReference>
<organism evidence="2">
    <name type="scientific">Oppiella nova</name>
    <dbReference type="NCBI Taxonomy" id="334625"/>
    <lineage>
        <taxon>Eukaryota</taxon>
        <taxon>Metazoa</taxon>
        <taxon>Ecdysozoa</taxon>
        <taxon>Arthropoda</taxon>
        <taxon>Chelicerata</taxon>
        <taxon>Arachnida</taxon>
        <taxon>Acari</taxon>
        <taxon>Acariformes</taxon>
        <taxon>Sarcoptiformes</taxon>
        <taxon>Oribatida</taxon>
        <taxon>Brachypylina</taxon>
        <taxon>Oppioidea</taxon>
        <taxon>Oppiidae</taxon>
        <taxon>Oppiella</taxon>
    </lineage>
</organism>
<dbReference type="EMBL" id="CAJPVJ010030817">
    <property type="protein sequence ID" value="CAG2180229.1"/>
    <property type="molecule type" value="Genomic_DNA"/>
</dbReference>
<dbReference type="Proteomes" id="UP000728032">
    <property type="component" value="Unassembled WGS sequence"/>
</dbReference>
<evidence type="ECO:0000313" key="3">
    <source>
        <dbReference type="Proteomes" id="UP000728032"/>
    </source>
</evidence>
<dbReference type="PANTHER" id="PTHR21381:SF3">
    <property type="entry name" value="SGC REGION PROTEIN SGCQ-RELATED"/>
    <property type="match status" value="1"/>
</dbReference>
<sequence>MNRFAQVFKCCQHHRMAIIGMVHVRALPMSPMNTLSVDQLIEISCHETEVYKKHGLDGICVENMFDRPYVRSQHSGPEVTACMTRICAEVKRSAGSIPVGVQVLAGLNREALAVCLASGLQFIRCESYVFGHIADEGYMDGCAGPLARYRNQLNANNVLILTDIKKKHSSHAITADVDVLETAKAAEFFLSDGVIVTGSRTGDLPDVGVVDSIKKSGVRLPVIIGSGVSDVNVKSCVDVKTDAVIIG</sequence>
<accession>A0A7R9MMK2</accession>
<keyword evidence="3" id="KW-1185">Reference proteome</keyword>
<evidence type="ECO:0000313" key="2">
    <source>
        <dbReference type="EMBL" id="CAD7663092.1"/>
    </source>
</evidence>
<dbReference type="AlphaFoldDB" id="A0A7R9MMK2"/>
<dbReference type="Pfam" id="PF03437">
    <property type="entry name" value="BtpA"/>
    <property type="match status" value="1"/>
</dbReference>
<reference evidence="2" key="1">
    <citation type="submission" date="2020-11" db="EMBL/GenBank/DDBJ databases">
        <authorList>
            <person name="Tran Van P."/>
        </authorList>
    </citation>
    <scope>NUCLEOTIDE SEQUENCE</scope>
</reference>
<name>A0A7R9MMK2_9ACAR</name>
<dbReference type="InterPro" id="IPR005137">
    <property type="entry name" value="BtpA"/>
</dbReference>
<comment type="similarity">
    <text evidence="1">Belongs to the BtpA family.</text>
</comment>
<dbReference type="EMBL" id="OC945642">
    <property type="protein sequence ID" value="CAD7663092.1"/>
    <property type="molecule type" value="Genomic_DNA"/>
</dbReference>
<dbReference type="InterPro" id="IPR011060">
    <property type="entry name" value="RibuloseP-bd_barrel"/>
</dbReference>
<feature type="non-terminal residue" evidence="2">
    <location>
        <position position="247"/>
    </location>
</feature>
<protein>
    <submittedName>
        <fullName evidence="2">Uncharacterized protein</fullName>
    </submittedName>
</protein>
<evidence type="ECO:0000256" key="1">
    <source>
        <dbReference type="ARBA" id="ARBA00006007"/>
    </source>
</evidence>
<dbReference type="OrthoDB" id="10045006at2759"/>